<dbReference type="EMBL" id="QWIT01000045">
    <property type="protein sequence ID" value="RMZ33402.1"/>
    <property type="molecule type" value="Genomic_DNA"/>
</dbReference>
<comment type="caution">
    <text evidence="2">The sequence shown here is derived from an EMBL/GenBank/DDBJ whole genome shotgun (WGS) entry which is preliminary data.</text>
</comment>
<organism evidence="2 4">
    <name type="scientific">Hortaea werneckii</name>
    <name type="common">Black yeast</name>
    <name type="synonym">Cladosporium werneckii</name>
    <dbReference type="NCBI Taxonomy" id="91943"/>
    <lineage>
        <taxon>Eukaryota</taxon>
        <taxon>Fungi</taxon>
        <taxon>Dikarya</taxon>
        <taxon>Ascomycota</taxon>
        <taxon>Pezizomycotina</taxon>
        <taxon>Dothideomycetes</taxon>
        <taxon>Dothideomycetidae</taxon>
        <taxon>Mycosphaerellales</taxon>
        <taxon>Teratosphaeriaceae</taxon>
        <taxon>Hortaea</taxon>
    </lineage>
</organism>
<proteinExistence type="predicted"/>
<dbReference type="AlphaFoldDB" id="A0A3M7HJ58"/>
<evidence type="ECO:0008006" key="6">
    <source>
        <dbReference type="Google" id="ProtNLM"/>
    </source>
</evidence>
<dbReference type="EMBL" id="QWIS01000037">
    <property type="protein sequence ID" value="RMZ13207.1"/>
    <property type="molecule type" value="Genomic_DNA"/>
</dbReference>
<evidence type="ECO:0000313" key="3">
    <source>
        <dbReference type="EMBL" id="RMZ33402.1"/>
    </source>
</evidence>
<feature type="chain" id="PRO_5036340616" description="Cyanovirin-N domain-containing protein" evidence="1">
    <location>
        <begin position="22"/>
        <end position="119"/>
    </location>
</feature>
<feature type="signal peptide" evidence="1">
    <location>
        <begin position="1"/>
        <end position="21"/>
    </location>
</feature>
<gene>
    <name evidence="3" type="ORF">D0859_02456</name>
    <name evidence="2" type="ORF">D0860_02643</name>
</gene>
<reference evidence="4 5" key="1">
    <citation type="journal article" date="2018" name="BMC Genomics">
        <title>Genomic evidence for intraspecific hybridization in a clonal and extremely halotolerant yeast.</title>
        <authorList>
            <person name="Gostincar C."/>
            <person name="Stajich J.E."/>
            <person name="Zupancic J."/>
            <person name="Zalar P."/>
            <person name="Gunde-Cimerman N."/>
        </authorList>
    </citation>
    <scope>NUCLEOTIDE SEQUENCE [LARGE SCALE GENOMIC DNA]</scope>
    <source>
        <strain evidence="3 5">EXF-120</strain>
        <strain evidence="2 4">EXF-562</strain>
    </source>
</reference>
<protein>
    <recommendedName>
        <fullName evidence="6">Cyanovirin-N domain-containing protein</fullName>
    </recommendedName>
</protein>
<keyword evidence="1" id="KW-0732">Signal</keyword>
<dbReference type="Proteomes" id="UP000280598">
    <property type="component" value="Unassembled WGS sequence"/>
</dbReference>
<accession>A0A3M7HJ58</accession>
<dbReference type="Proteomes" id="UP000281677">
    <property type="component" value="Unassembled WGS sequence"/>
</dbReference>
<sequence length="119" mass="12954">MGFLHALAIIAGLTLTSIVSAALVAAQSSVRANKVPKKLHCFNVCYGAKRTIFEQTIHNFCASYDGKIHMEMLAQHDESCTTQIVPCNCCKEDGKEGGIWHGPWLLLIYSPAWDGCIGS</sequence>
<evidence type="ECO:0000313" key="5">
    <source>
        <dbReference type="Proteomes" id="UP000281677"/>
    </source>
</evidence>
<name>A0A3M7HJ58_HORWE</name>
<evidence type="ECO:0000256" key="1">
    <source>
        <dbReference type="SAM" id="SignalP"/>
    </source>
</evidence>
<evidence type="ECO:0000313" key="2">
    <source>
        <dbReference type="EMBL" id="RMZ13207.1"/>
    </source>
</evidence>
<evidence type="ECO:0000313" key="4">
    <source>
        <dbReference type="Proteomes" id="UP000280598"/>
    </source>
</evidence>
<dbReference type="OrthoDB" id="3813160at2759"/>